<gene>
    <name evidence="1" type="ORF">niasHT_032618</name>
</gene>
<evidence type="ECO:0000313" key="1">
    <source>
        <dbReference type="EMBL" id="KAL3076021.1"/>
    </source>
</evidence>
<organism evidence="1 2">
    <name type="scientific">Heterodera trifolii</name>
    <dbReference type="NCBI Taxonomy" id="157864"/>
    <lineage>
        <taxon>Eukaryota</taxon>
        <taxon>Metazoa</taxon>
        <taxon>Ecdysozoa</taxon>
        <taxon>Nematoda</taxon>
        <taxon>Chromadorea</taxon>
        <taxon>Rhabditida</taxon>
        <taxon>Tylenchina</taxon>
        <taxon>Tylenchomorpha</taxon>
        <taxon>Tylenchoidea</taxon>
        <taxon>Heteroderidae</taxon>
        <taxon>Heteroderinae</taxon>
        <taxon>Heterodera</taxon>
    </lineage>
</organism>
<protein>
    <submittedName>
        <fullName evidence="1">Uncharacterized protein</fullName>
    </submittedName>
</protein>
<keyword evidence="2" id="KW-1185">Reference proteome</keyword>
<sequence length="236" mass="26858">MEQKTIEHVLPRLLSATTNAIDPNQFERSDQNKTMPRSKVQQRLRLPRELNYELILWLPSTDSRARRLLISNSLLFHFITGSKNGKNWKRPLTVWAIDADLLNSRYFLRVLVPRIHQAPQTLAQVFATIFDYSTSAPHAIFYVAMAIDPALCTGDQTIIKSRNALAKAISKKMAGISFGTAKFVALPDMNYDVVELRYDPPVSSDNEFLRQAVHRAMVQLSMALEDAAKGFFNFLF</sequence>
<proteinExistence type="predicted"/>
<name>A0ABD2IA56_9BILA</name>
<accession>A0ABD2IA56</accession>
<dbReference type="Proteomes" id="UP001620626">
    <property type="component" value="Unassembled WGS sequence"/>
</dbReference>
<evidence type="ECO:0000313" key="2">
    <source>
        <dbReference type="Proteomes" id="UP001620626"/>
    </source>
</evidence>
<reference evidence="1 2" key="1">
    <citation type="submission" date="2024-10" db="EMBL/GenBank/DDBJ databases">
        <authorList>
            <person name="Kim D."/>
        </authorList>
    </citation>
    <scope>NUCLEOTIDE SEQUENCE [LARGE SCALE GENOMIC DNA]</scope>
    <source>
        <strain evidence="1">BH-2024</strain>
    </source>
</reference>
<dbReference type="AlphaFoldDB" id="A0ABD2IA56"/>
<comment type="caution">
    <text evidence="1">The sequence shown here is derived from an EMBL/GenBank/DDBJ whole genome shotgun (WGS) entry which is preliminary data.</text>
</comment>
<dbReference type="EMBL" id="JBICBT010001264">
    <property type="protein sequence ID" value="KAL3076021.1"/>
    <property type="molecule type" value="Genomic_DNA"/>
</dbReference>